<comment type="similarity">
    <text evidence="2">Belongs to the LplA family.</text>
</comment>
<dbReference type="Proteomes" id="UP000504635">
    <property type="component" value="Unplaced"/>
</dbReference>
<evidence type="ECO:0000256" key="1">
    <source>
        <dbReference type="ARBA" id="ARBA00005085"/>
    </source>
</evidence>
<dbReference type="InterPro" id="IPR045864">
    <property type="entry name" value="aa-tRNA-synth_II/BPL/LPL"/>
</dbReference>
<dbReference type="OrthoDB" id="201621at2759"/>
<gene>
    <name evidence="5" type="primary">LOC115874393</name>
</gene>
<dbReference type="PANTHER" id="PTHR12561">
    <property type="entry name" value="LIPOATE-PROTEIN LIGASE"/>
    <property type="match status" value="1"/>
</dbReference>
<dbReference type="GO" id="GO:0017118">
    <property type="term" value="F:lipoyltransferase activity"/>
    <property type="evidence" value="ECO:0007669"/>
    <property type="project" value="TreeGrafter"/>
</dbReference>
<dbReference type="AlphaFoldDB" id="A0A6J2X395"/>
<accession>A0A6J2X395</accession>
<sequence>MRLLLKIIRRRSIPGCFYSTSSTTVARSIYISKSTDIFTNLALEDWLYKNFNVTNHELLMLWQNEPCVVIGRHQNPWIECNFAQLPYIAGGVKLARRNSGGGTVFHDLGNLNLTFFTTRKNYNRKRNLELISRALKKSFEVNSEVNSREDLCISDFKISGTASKLGRTTAYHHCTLLVSADKDNLSLALKNNLGECTKTNASKSVKSPIMNLTEEKSDITVQEVMTAVILEYGNTNDIKIIESIDDDIFPGVTNIKNEYLSIAWRYEKTPKFQITKSINFAQNQDLVILLTVEHGRVSSVDLRHKNKDLSVSKDFSEMFDSLIGKLFSEEVLSEFDMLLCGLRNSQECKSIVCDS</sequence>
<evidence type="ECO:0000259" key="3">
    <source>
        <dbReference type="PROSITE" id="PS51733"/>
    </source>
</evidence>
<name>A0A6J2X395_SITOR</name>
<dbReference type="CDD" id="cd16443">
    <property type="entry name" value="LplA"/>
    <property type="match status" value="1"/>
</dbReference>
<proteinExistence type="inferred from homology"/>
<dbReference type="InParanoid" id="A0A6J2X395"/>
<comment type="pathway">
    <text evidence="1">Protein modification; protein lipoylation via exogenous pathway; protein N(6)-(lipoyl)lysine from lipoate: step 2/2.</text>
</comment>
<dbReference type="FunFam" id="3.30.930.10:FF:000045">
    <property type="entry name" value="lipoyltransferase 1, mitochondrial"/>
    <property type="match status" value="1"/>
</dbReference>
<dbReference type="Gene3D" id="3.30.390.50">
    <property type="entry name" value="CO dehydrogenase flavoprotein, C-terminal domain"/>
    <property type="match status" value="1"/>
</dbReference>
<dbReference type="InterPro" id="IPR004562">
    <property type="entry name" value="LipoylTrfase_LipoateP_Ligase"/>
</dbReference>
<keyword evidence="4" id="KW-1185">Reference proteome</keyword>
<reference evidence="5" key="1">
    <citation type="submission" date="2025-08" db="UniProtKB">
        <authorList>
            <consortium name="RefSeq"/>
        </authorList>
    </citation>
    <scope>IDENTIFICATION</scope>
    <source>
        <tissue evidence="5">Gonads</tissue>
    </source>
</reference>
<dbReference type="KEGG" id="soy:115874393"/>
<evidence type="ECO:0000256" key="2">
    <source>
        <dbReference type="ARBA" id="ARBA00008242"/>
    </source>
</evidence>
<dbReference type="SUPFAM" id="SSF55681">
    <property type="entry name" value="Class II aaRS and biotin synthetases"/>
    <property type="match status" value="1"/>
</dbReference>
<evidence type="ECO:0000313" key="4">
    <source>
        <dbReference type="Proteomes" id="UP000504635"/>
    </source>
</evidence>
<feature type="domain" description="BPL/LPL catalytic" evidence="3">
    <location>
        <begin position="53"/>
        <end position="240"/>
    </location>
</feature>
<protein>
    <submittedName>
        <fullName evidence="5">Lipoyltransferase 1, mitochondrial-like</fullName>
    </submittedName>
</protein>
<dbReference type="GO" id="GO:0005739">
    <property type="term" value="C:mitochondrion"/>
    <property type="evidence" value="ECO:0007669"/>
    <property type="project" value="TreeGrafter"/>
</dbReference>
<dbReference type="GO" id="GO:0009249">
    <property type="term" value="P:protein lipoylation"/>
    <property type="evidence" value="ECO:0007669"/>
    <property type="project" value="InterPro"/>
</dbReference>
<dbReference type="Pfam" id="PF21948">
    <property type="entry name" value="LplA-B_cat"/>
    <property type="match status" value="1"/>
</dbReference>
<dbReference type="PROSITE" id="PS51733">
    <property type="entry name" value="BPL_LPL_CATALYTIC"/>
    <property type="match status" value="1"/>
</dbReference>
<dbReference type="GeneID" id="115874393"/>
<dbReference type="Gene3D" id="3.30.930.10">
    <property type="entry name" value="Bira Bifunctional Protein, Domain 2"/>
    <property type="match status" value="1"/>
</dbReference>
<dbReference type="RefSeq" id="XP_030745404.1">
    <property type="nucleotide sequence ID" value="XM_030889544.1"/>
</dbReference>
<dbReference type="UniPathway" id="UPA00537">
    <property type="reaction ID" value="UER00595"/>
</dbReference>
<evidence type="ECO:0000313" key="5">
    <source>
        <dbReference type="RefSeq" id="XP_030745404.1"/>
    </source>
</evidence>
<organism evidence="4 5">
    <name type="scientific">Sitophilus oryzae</name>
    <name type="common">Rice weevil</name>
    <name type="synonym">Curculio oryzae</name>
    <dbReference type="NCBI Taxonomy" id="7048"/>
    <lineage>
        <taxon>Eukaryota</taxon>
        <taxon>Metazoa</taxon>
        <taxon>Ecdysozoa</taxon>
        <taxon>Arthropoda</taxon>
        <taxon>Hexapoda</taxon>
        <taxon>Insecta</taxon>
        <taxon>Pterygota</taxon>
        <taxon>Neoptera</taxon>
        <taxon>Endopterygota</taxon>
        <taxon>Coleoptera</taxon>
        <taxon>Polyphaga</taxon>
        <taxon>Cucujiformia</taxon>
        <taxon>Curculionidae</taxon>
        <taxon>Dryophthorinae</taxon>
        <taxon>Sitophilus</taxon>
    </lineage>
</organism>
<dbReference type="InterPro" id="IPR004143">
    <property type="entry name" value="BPL_LPL_catalytic"/>
</dbReference>
<dbReference type="PANTHER" id="PTHR12561:SF3">
    <property type="entry name" value="LIPOYLTRANSFERASE 1, MITOCHONDRIAL"/>
    <property type="match status" value="1"/>
</dbReference>